<dbReference type="Proteomes" id="UP000514716">
    <property type="component" value="Chromosome"/>
</dbReference>
<evidence type="ECO:0000313" key="2">
    <source>
        <dbReference type="EMBL" id="QMT16817.1"/>
    </source>
</evidence>
<name>A0A7D7M9H0_PLAMR</name>
<evidence type="ECO:0000256" key="1">
    <source>
        <dbReference type="SAM" id="Phobius"/>
    </source>
</evidence>
<keyword evidence="1" id="KW-0812">Transmembrane</keyword>
<dbReference type="EMBL" id="CP059540">
    <property type="protein sequence ID" value="QMT16817.1"/>
    <property type="molecule type" value="Genomic_DNA"/>
</dbReference>
<keyword evidence="1" id="KW-1133">Transmembrane helix</keyword>
<feature type="transmembrane region" description="Helical" evidence="1">
    <location>
        <begin position="31"/>
        <end position="51"/>
    </location>
</feature>
<feature type="transmembrane region" description="Helical" evidence="1">
    <location>
        <begin position="7"/>
        <end position="25"/>
    </location>
</feature>
<dbReference type="KEGG" id="pdec:H1Q58_12695"/>
<sequence>MKFVKGMYTVLILFMAVNFLSVFVFDDEYSGIASWVNVLLFLLGSACYINARHIVKRDFQ</sequence>
<keyword evidence="1" id="KW-0472">Membrane</keyword>
<keyword evidence="3" id="KW-1185">Reference proteome</keyword>
<organism evidence="2 3">
    <name type="scientific">Planococcus maritimus</name>
    <dbReference type="NCBI Taxonomy" id="192421"/>
    <lineage>
        <taxon>Bacteria</taxon>
        <taxon>Bacillati</taxon>
        <taxon>Bacillota</taxon>
        <taxon>Bacilli</taxon>
        <taxon>Bacillales</taxon>
        <taxon>Caryophanaceae</taxon>
        <taxon>Planococcus</taxon>
    </lineage>
</organism>
<gene>
    <name evidence="2" type="ORF">H1Q58_12695</name>
</gene>
<protein>
    <submittedName>
        <fullName evidence="2">Uncharacterized protein</fullName>
    </submittedName>
</protein>
<dbReference type="RefSeq" id="WP_182091748.1">
    <property type="nucleotide sequence ID" value="NZ_CP059540.1"/>
</dbReference>
<reference evidence="2 3" key="1">
    <citation type="submission" date="2020-07" db="EMBL/GenBank/DDBJ databases">
        <title>Screening of a cold-adapted Planococcus bacterium producing protease in traditional shrimp paste and protease identification by genome sequencing.</title>
        <authorList>
            <person name="Gao R."/>
            <person name="Leng W."/>
            <person name="Chu Q."/>
            <person name="Wu X."/>
            <person name="Liu H."/>
            <person name="Li X."/>
        </authorList>
    </citation>
    <scope>NUCLEOTIDE SEQUENCE [LARGE SCALE GENOMIC DNA]</scope>
    <source>
        <strain evidence="2 3">XJ11</strain>
    </source>
</reference>
<proteinExistence type="predicted"/>
<accession>A0A7D7M9H0</accession>
<evidence type="ECO:0000313" key="3">
    <source>
        <dbReference type="Proteomes" id="UP000514716"/>
    </source>
</evidence>
<dbReference type="AlphaFoldDB" id="A0A7D7M9H0"/>